<keyword evidence="1" id="KW-0472">Membrane</keyword>
<dbReference type="AlphaFoldDB" id="A0A3F3QBT8"/>
<organism evidence="2 3">
    <name type="scientific">Aspergillus welwitschiae</name>
    <dbReference type="NCBI Taxonomy" id="1341132"/>
    <lineage>
        <taxon>Eukaryota</taxon>
        <taxon>Fungi</taxon>
        <taxon>Dikarya</taxon>
        <taxon>Ascomycota</taxon>
        <taxon>Pezizomycotina</taxon>
        <taxon>Eurotiomycetes</taxon>
        <taxon>Eurotiomycetidae</taxon>
        <taxon>Eurotiales</taxon>
        <taxon>Aspergillaceae</taxon>
        <taxon>Aspergillus</taxon>
        <taxon>Aspergillus subgen. Circumdati</taxon>
    </lineage>
</organism>
<feature type="transmembrane region" description="Helical" evidence="1">
    <location>
        <begin position="36"/>
        <end position="61"/>
    </location>
</feature>
<keyword evidence="1" id="KW-0812">Transmembrane</keyword>
<name>A0A3F3QBT8_9EURO</name>
<feature type="transmembrane region" description="Helical" evidence="1">
    <location>
        <begin position="112"/>
        <end position="130"/>
    </location>
</feature>
<dbReference type="GeneID" id="38133534"/>
<reference evidence="2 3" key="1">
    <citation type="submission" date="2018-07" db="EMBL/GenBank/DDBJ databases">
        <title>The genomes of Aspergillus section Nigri reveals drivers in fungal speciation.</title>
        <authorList>
            <consortium name="DOE Joint Genome Institute"/>
            <person name="Vesth T.C."/>
            <person name="Nybo J."/>
            <person name="Theobald S."/>
            <person name="Brandl J."/>
            <person name="Frisvad J.C."/>
            <person name="Nielsen K.F."/>
            <person name="Lyhne E.K."/>
            <person name="Kogle M.E."/>
            <person name="Kuo A."/>
            <person name="Riley R."/>
            <person name="Clum A."/>
            <person name="Nolan M."/>
            <person name="Lipzen A."/>
            <person name="Salamov A."/>
            <person name="Henrissat B."/>
            <person name="Wiebenga A."/>
            <person name="De vries R.P."/>
            <person name="Grigoriev I.V."/>
            <person name="Mortensen U.H."/>
            <person name="Andersen M.R."/>
            <person name="Baker S.E."/>
        </authorList>
    </citation>
    <scope>NUCLEOTIDE SEQUENCE [LARGE SCALE GENOMIC DNA]</scope>
    <source>
        <strain evidence="2 3">CBS 139.54b</strain>
    </source>
</reference>
<proteinExistence type="predicted"/>
<gene>
    <name evidence="2" type="ORF">BDQ94DRAFT_138073</name>
</gene>
<dbReference type="Proteomes" id="UP000253729">
    <property type="component" value="Unassembled WGS sequence"/>
</dbReference>
<dbReference type="EMBL" id="KZ852037">
    <property type="protein sequence ID" value="RDH36580.1"/>
    <property type="molecule type" value="Genomic_DNA"/>
</dbReference>
<protein>
    <submittedName>
        <fullName evidence="2">Uncharacterized protein</fullName>
    </submittedName>
</protein>
<accession>A0A3F3QBT8</accession>
<keyword evidence="3" id="KW-1185">Reference proteome</keyword>
<keyword evidence="1" id="KW-1133">Transmembrane helix</keyword>
<dbReference type="RefSeq" id="XP_026629602.1">
    <property type="nucleotide sequence ID" value="XM_026765178.1"/>
</dbReference>
<sequence>MPFLAFHHAPWKKSFVITSNSTNKYIRTPIASLSSYFLASLISNFRIKFLFYFTFLFVFFLPSRSKRSNGGILISGACEGEGTRGSVRDSRSQQVRPVVRGLGSSPHSSPTLLFIFTIIILLLLLLFSLATCQCALAQAHGGQRPMDGWASV</sequence>
<evidence type="ECO:0000313" key="2">
    <source>
        <dbReference type="EMBL" id="RDH36580.1"/>
    </source>
</evidence>
<evidence type="ECO:0000256" key="1">
    <source>
        <dbReference type="SAM" id="Phobius"/>
    </source>
</evidence>
<evidence type="ECO:0000313" key="3">
    <source>
        <dbReference type="Proteomes" id="UP000253729"/>
    </source>
</evidence>